<dbReference type="Pfam" id="PF00730">
    <property type="entry name" value="HhH-GPD"/>
    <property type="match status" value="1"/>
</dbReference>
<evidence type="ECO:0000313" key="5">
    <source>
        <dbReference type="EMBL" id="GMI43380.1"/>
    </source>
</evidence>
<dbReference type="InterPro" id="IPR003265">
    <property type="entry name" value="HhH-GPD_domain"/>
</dbReference>
<dbReference type="GO" id="GO:0032131">
    <property type="term" value="F:alkylated DNA binding"/>
    <property type="evidence" value="ECO:0007669"/>
    <property type="project" value="TreeGrafter"/>
</dbReference>
<accession>A0A9W7GCW1</accession>
<evidence type="ECO:0000256" key="1">
    <source>
        <dbReference type="ARBA" id="ARBA00022763"/>
    </source>
</evidence>
<name>A0A9W7GCW1_9STRA</name>
<reference evidence="6" key="1">
    <citation type="journal article" date="2023" name="Commun. Biol.">
        <title>Genome analysis of Parmales, the sister group of diatoms, reveals the evolutionary specialization of diatoms from phago-mixotrophs to photoautotrophs.</title>
        <authorList>
            <person name="Ban H."/>
            <person name="Sato S."/>
            <person name="Yoshikawa S."/>
            <person name="Yamada K."/>
            <person name="Nakamura Y."/>
            <person name="Ichinomiya M."/>
            <person name="Sato N."/>
            <person name="Blanc-Mathieu R."/>
            <person name="Endo H."/>
            <person name="Kuwata A."/>
            <person name="Ogata H."/>
        </authorList>
    </citation>
    <scope>NUCLEOTIDE SEQUENCE [LARGE SCALE GENOMIC DNA]</scope>
</reference>
<keyword evidence="1" id="KW-0227">DNA damage</keyword>
<dbReference type="Gene3D" id="1.10.1670.40">
    <property type="match status" value="1"/>
</dbReference>
<keyword evidence="6" id="KW-1185">Reference proteome</keyword>
<evidence type="ECO:0000256" key="2">
    <source>
        <dbReference type="ARBA" id="ARBA00023204"/>
    </source>
</evidence>
<dbReference type="Gene3D" id="1.10.340.30">
    <property type="entry name" value="Hypothetical protein, domain 2"/>
    <property type="match status" value="1"/>
</dbReference>
<protein>
    <recommendedName>
        <fullName evidence="4">HhH-GPD domain-containing protein</fullName>
    </recommendedName>
</protein>
<dbReference type="GO" id="GO:0008725">
    <property type="term" value="F:DNA-3-methyladenine glycosylase activity"/>
    <property type="evidence" value="ECO:0007669"/>
    <property type="project" value="TreeGrafter"/>
</dbReference>
<dbReference type="EMBL" id="BRYA01000192">
    <property type="protein sequence ID" value="GMI43380.1"/>
    <property type="molecule type" value="Genomic_DNA"/>
</dbReference>
<dbReference type="InterPro" id="IPR011257">
    <property type="entry name" value="DNA_glycosylase"/>
</dbReference>
<gene>
    <name evidence="5" type="ORF">TrCOL_g9678</name>
</gene>
<evidence type="ECO:0000256" key="3">
    <source>
        <dbReference type="SAM" id="MobiDB-lite"/>
    </source>
</evidence>
<dbReference type="AlphaFoldDB" id="A0A9W7GCW1"/>
<dbReference type="GO" id="GO:0032993">
    <property type="term" value="C:protein-DNA complex"/>
    <property type="evidence" value="ECO:0007669"/>
    <property type="project" value="TreeGrafter"/>
</dbReference>
<dbReference type="GO" id="GO:0006285">
    <property type="term" value="P:base-excision repair, AP site formation"/>
    <property type="evidence" value="ECO:0007669"/>
    <property type="project" value="TreeGrafter"/>
</dbReference>
<evidence type="ECO:0000259" key="4">
    <source>
        <dbReference type="Pfam" id="PF00730"/>
    </source>
</evidence>
<dbReference type="PANTHER" id="PTHR43003">
    <property type="entry name" value="DNA-3-METHYLADENINE GLYCOSYLASE"/>
    <property type="match status" value="1"/>
</dbReference>
<keyword evidence="2" id="KW-0234">DNA repair</keyword>
<dbReference type="PANTHER" id="PTHR43003:SF5">
    <property type="entry name" value="DNA-3-METHYLADENINE GLYCOSYLASE"/>
    <property type="match status" value="1"/>
</dbReference>
<dbReference type="OrthoDB" id="415889at2759"/>
<sequence length="293" mass="32796">MSKRRTKTPVEALTTSGSPAKKKRSSFATKTVEEENFPSIEVAREIDARRTPQGLVIRAWKVEDGVKFLSQADQGLGKWVREKKIPTHLSRPLVDGGLVPQWFPSLFRTIISQQLASAAAETIHKKSLEAFGVKEGEEITWEKVLNASYTEICEGGKMKQMVNGQKPGLSKGKISYIRSLAEHFSDPAKLKDVDLASLNDEELRNKLVAVKGLGLWSVEMFQIFKLRRQDIFSVGDLAVRKGLGVILHGQPDKFESSKGKAALENLAATKFSPWRSLLCMYAYSAWDDYKRKP</sequence>
<evidence type="ECO:0000313" key="6">
    <source>
        <dbReference type="Proteomes" id="UP001165065"/>
    </source>
</evidence>
<organism evidence="5 6">
    <name type="scientific">Triparma columacea</name>
    <dbReference type="NCBI Taxonomy" id="722753"/>
    <lineage>
        <taxon>Eukaryota</taxon>
        <taxon>Sar</taxon>
        <taxon>Stramenopiles</taxon>
        <taxon>Ochrophyta</taxon>
        <taxon>Bolidophyceae</taxon>
        <taxon>Parmales</taxon>
        <taxon>Triparmaceae</taxon>
        <taxon>Triparma</taxon>
    </lineage>
</organism>
<dbReference type="SUPFAM" id="SSF48150">
    <property type="entry name" value="DNA-glycosylase"/>
    <property type="match status" value="1"/>
</dbReference>
<dbReference type="GO" id="GO:0005634">
    <property type="term" value="C:nucleus"/>
    <property type="evidence" value="ECO:0007669"/>
    <property type="project" value="TreeGrafter"/>
</dbReference>
<dbReference type="GO" id="GO:0043916">
    <property type="term" value="F:DNA-7-methylguanine glycosylase activity"/>
    <property type="evidence" value="ECO:0007669"/>
    <property type="project" value="TreeGrafter"/>
</dbReference>
<dbReference type="Proteomes" id="UP001165065">
    <property type="component" value="Unassembled WGS sequence"/>
</dbReference>
<comment type="caution">
    <text evidence="5">The sequence shown here is derived from an EMBL/GenBank/DDBJ whole genome shotgun (WGS) entry which is preliminary data.</text>
</comment>
<feature type="domain" description="HhH-GPD" evidence="4">
    <location>
        <begin position="108"/>
        <end position="244"/>
    </location>
</feature>
<dbReference type="GO" id="GO:0006307">
    <property type="term" value="P:DNA alkylation repair"/>
    <property type="evidence" value="ECO:0007669"/>
    <property type="project" value="TreeGrafter"/>
</dbReference>
<feature type="region of interest" description="Disordered" evidence="3">
    <location>
        <begin position="1"/>
        <end position="30"/>
    </location>
</feature>
<proteinExistence type="predicted"/>
<dbReference type="InterPro" id="IPR051912">
    <property type="entry name" value="Alkylbase_DNA_Glycosylase/TA"/>
</dbReference>